<proteinExistence type="inferred from homology"/>
<evidence type="ECO:0000256" key="1">
    <source>
        <dbReference type="ARBA" id="ARBA00001958"/>
    </source>
</evidence>
<dbReference type="Proteomes" id="UP000008827">
    <property type="component" value="Chromosome 2"/>
</dbReference>
<dbReference type="InterPro" id="IPR001697">
    <property type="entry name" value="Pyr_Knase"/>
</dbReference>
<dbReference type="Gene3D" id="3.20.20.60">
    <property type="entry name" value="Phosphoenolpyruvate-binding domains"/>
    <property type="match status" value="1"/>
</dbReference>
<dbReference type="SUPFAM" id="SSF51621">
    <property type="entry name" value="Phosphoenolpyruvate/pyruvate domain"/>
    <property type="match status" value="1"/>
</dbReference>
<dbReference type="PANTHER" id="PTHR11817">
    <property type="entry name" value="PYRUVATE KINASE"/>
    <property type="match status" value="1"/>
</dbReference>
<comment type="cofactor">
    <cofactor evidence="1">
        <name>K(+)</name>
        <dbReference type="ChEBI" id="CHEBI:29103"/>
    </cofactor>
</comment>
<keyword evidence="16" id="KW-1185">Reference proteome</keyword>
<dbReference type="InterPro" id="IPR015793">
    <property type="entry name" value="Pyrv_Knase_brl"/>
</dbReference>
<dbReference type="Pfam" id="PF00224">
    <property type="entry name" value="PK"/>
    <property type="match status" value="1"/>
</dbReference>
<dbReference type="GO" id="GO:0005524">
    <property type="term" value="F:ATP binding"/>
    <property type="evidence" value="ECO:0007669"/>
    <property type="project" value="UniProtKB-KW"/>
</dbReference>
<evidence type="ECO:0000256" key="5">
    <source>
        <dbReference type="ARBA" id="ARBA00022679"/>
    </source>
</evidence>
<evidence type="ECO:0000313" key="14">
    <source>
        <dbReference type="EMBL" id="KRH71733.1"/>
    </source>
</evidence>
<evidence type="ECO:0000259" key="13">
    <source>
        <dbReference type="Pfam" id="PF00224"/>
    </source>
</evidence>
<dbReference type="OMA" id="GPELRIF"/>
<name>A0A0R0L5B0_SOYBN</name>
<dbReference type="Gramene" id="KRH71733">
    <property type="protein sequence ID" value="KRH71733"/>
    <property type="gene ID" value="GLYMA_02G165300"/>
</dbReference>
<evidence type="ECO:0000256" key="10">
    <source>
        <dbReference type="ARBA" id="ARBA00022842"/>
    </source>
</evidence>
<comment type="similarity">
    <text evidence="3">Belongs to the pyruvate kinase family.</text>
</comment>
<keyword evidence="5" id="KW-0808">Transferase</keyword>
<dbReference type="InterPro" id="IPR015813">
    <property type="entry name" value="Pyrv/PenolPyrv_kinase-like_dom"/>
</dbReference>
<keyword evidence="12" id="KW-0670">Pyruvate</keyword>
<reference evidence="14" key="3">
    <citation type="submission" date="2018-07" db="EMBL/GenBank/DDBJ databases">
        <title>WGS assembly of Glycine max.</title>
        <authorList>
            <person name="Schmutz J."/>
            <person name="Cannon S."/>
            <person name="Schlueter J."/>
            <person name="Ma J."/>
            <person name="Mitros T."/>
            <person name="Nelson W."/>
            <person name="Hyten D."/>
            <person name="Song Q."/>
            <person name="Thelen J."/>
            <person name="Cheng J."/>
            <person name="Xu D."/>
            <person name="Hellsten U."/>
            <person name="May G."/>
            <person name="Yu Y."/>
            <person name="Sakurai T."/>
            <person name="Umezawa T."/>
            <person name="Bhattacharyya M."/>
            <person name="Sandhu D."/>
            <person name="Valliyodan B."/>
            <person name="Lindquist E."/>
            <person name="Peto M."/>
            <person name="Grant D."/>
            <person name="Shu S."/>
            <person name="Goodstein D."/>
            <person name="Barry K."/>
            <person name="Futrell-Griggs M."/>
            <person name="Abernathy B."/>
            <person name="Du J."/>
            <person name="Tian Z."/>
            <person name="Zhu L."/>
            <person name="Gill N."/>
            <person name="Joshi T."/>
            <person name="Libault M."/>
            <person name="Sethuraman A."/>
            <person name="Zhang X."/>
            <person name="Shinozaki K."/>
            <person name="Nguyen H."/>
            <person name="Wing R."/>
            <person name="Cregan P."/>
            <person name="Specht J."/>
            <person name="Grimwood J."/>
            <person name="Rokhsar D."/>
            <person name="Stacey G."/>
            <person name="Shoemaker R."/>
            <person name="Jackson S."/>
        </authorList>
    </citation>
    <scope>NUCLEOTIDE SEQUENCE</scope>
    <source>
        <tissue evidence="14">Callus</tissue>
    </source>
</reference>
<dbReference type="GO" id="GO:0000287">
    <property type="term" value="F:magnesium ion binding"/>
    <property type="evidence" value="ECO:0007669"/>
    <property type="project" value="InterPro"/>
</dbReference>
<reference evidence="15" key="2">
    <citation type="submission" date="2018-02" db="UniProtKB">
        <authorList>
            <consortium name="EnsemblPlants"/>
        </authorList>
    </citation>
    <scope>IDENTIFICATION</scope>
    <source>
        <strain evidence="15">Williams 82</strain>
    </source>
</reference>
<dbReference type="GO" id="GO:0016301">
    <property type="term" value="F:kinase activity"/>
    <property type="evidence" value="ECO:0007669"/>
    <property type="project" value="UniProtKB-KW"/>
</dbReference>
<keyword evidence="6" id="KW-0479">Metal-binding</keyword>
<protein>
    <recommendedName>
        <fullName evidence="4">pyruvate kinase</fullName>
        <ecNumber evidence="4">2.7.1.40</ecNumber>
    </recommendedName>
</protein>
<evidence type="ECO:0000256" key="4">
    <source>
        <dbReference type="ARBA" id="ARBA00012142"/>
    </source>
</evidence>
<evidence type="ECO:0000256" key="3">
    <source>
        <dbReference type="ARBA" id="ARBA00008663"/>
    </source>
</evidence>
<keyword evidence="9" id="KW-0067">ATP-binding</keyword>
<dbReference type="STRING" id="3847.A0A0R0L5B0"/>
<dbReference type="EMBL" id="CM000835">
    <property type="protein sequence ID" value="KRH71733.1"/>
    <property type="molecule type" value="Genomic_DNA"/>
</dbReference>
<evidence type="ECO:0000256" key="12">
    <source>
        <dbReference type="ARBA" id="ARBA00023317"/>
    </source>
</evidence>
<keyword evidence="11" id="KW-0324">Glycolysis</keyword>
<evidence type="ECO:0000256" key="11">
    <source>
        <dbReference type="ARBA" id="ARBA00023152"/>
    </source>
</evidence>
<evidence type="ECO:0000313" key="15">
    <source>
        <dbReference type="EnsemblPlants" id="KRH71733"/>
    </source>
</evidence>
<keyword evidence="10" id="KW-0460">Magnesium</keyword>
<sequence length="140" mass="15299">MQSSPLLLEEPIRMASILEPSKPSFFPAMTKIVGTLGPKSRSVDVISQCLEAGMSVARFDFSWGDPEYHQETLENLRAAIKSTKKLCAVMLDTVGPELQVVNKTEHPISLQADTLVVLTPDQNKEATSNLLPVNFSGLSK</sequence>
<dbReference type="UniPathway" id="UPA00109">
    <property type="reaction ID" value="UER00188"/>
</dbReference>
<evidence type="ECO:0000256" key="9">
    <source>
        <dbReference type="ARBA" id="ARBA00022840"/>
    </source>
</evidence>
<evidence type="ECO:0000256" key="2">
    <source>
        <dbReference type="ARBA" id="ARBA00004997"/>
    </source>
</evidence>
<dbReference type="SMR" id="A0A0R0L5B0"/>
<dbReference type="GO" id="GO:0030955">
    <property type="term" value="F:potassium ion binding"/>
    <property type="evidence" value="ECO:0007669"/>
    <property type="project" value="InterPro"/>
</dbReference>
<evidence type="ECO:0000256" key="6">
    <source>
        <dbReference type="ARBA" id="ARBA00022723"/>
    </source>
</evidence>
<dbReference type="EnsemblPlants" id="KRH71733">
    <property type="protein sequence ID" value="KRH71733"/>
    <property type="gene ID" value="GLYMA_02G165300"/>
</dbReference>
<reference evidence="14 15" key="1">
    <citation type="journal article" date="2010" name="Nature">
        <title>Genome sequence of the palaeopolyploid soybean.</title>
        <authorList>
            <person name="Schmutz J."/>
            <person name="Cannon S.B."/>
            <person name="Schlueter J."/>
            <person name="Ma J."/>
            <person name="Mitros T."/>
            <person name="Nelson W."/>
            <person name="Hyten D.L."/>
            <person name="Song Q."/>
            <person name="Thelen J.J."/>
            <person name="Cheng J."/>
            <person name="Xu D."/>
            <person name="Hellsten U."/>
            <person name="May G.D."/>
            <person name="Yu Y."/>
            <person name="Sakurai T."/>
            <person name="Umezawa T."/>
            <person name="Bhattacharyya M.K."/>
            <person name="Sandhu D."/>
            <person name="Valliyodan B."/>
            <person name="Lindquist E."/>
            <person name="Peto M."/>
            <person name="Grant D."/>
            <person name="Shu S."/>
            <person name="Goodstein D."/>
            <person name="Barry K."/>
            <person name="Futrell-Griggs M."/>
            <person name="Abernathy B."/>
            <person name="Du J."/>
            <person name="Tian Z."/>
            <person name="Zhu L."/>
            <person name="Gill N."/>
            <person name="Joshi T."/>
            <person name="Libault M."/>
            <person name="Sethuraman A."/>
            <person name="Zhang X.-C."/>
            <person name="Shinozaki K."/>
            <person name="Nguyen H.T."/>
            <person name="Wing R.A."/>
            <person name="Cregan P."/>
            <person name="Specht J."/>
            <person name="Grimwood J."/>
            <person name="Rokhsar D."/>
            <person name="Stacey G."/>
            <person name="Shoemaker R.C."/>
            <person name="Jackson S.A."/>
        </authorList>
    </citation>
    <scope>NUCLEOTIDE SEQUENCE [LARGE SCALE GENOMIC DNA]</scope>
    <source>
        <strain evidence="15">cv. Williams 82</strain>
        <tissue evidence="14">Callus</tissue>
    </source>
</reference>
<dbReference type="InParanoid" id="A0A0R0L5B0"/>
<comment type="pathway">
    <text evidence="2">Carbohydrate degradation; glycolysis; pyruvate from D-glyceraldehyde 3-phosphate: step 5/5.</text>
</comment>
<gene>
    <name evidence="14" type="ORF">GLYMA_02G165300</name>
</gene>
<keyword evidence="7" id="KW-0547">Nucleotide-binding</keyword>
<evidence type="ECO:0000256" key="7">
    <source>
        <dbReference type="ARBA" id="ARBA00022741"/>
    </source>
</evidence>
<evidence type="ECO:0000256" key="8">
    <source>
        <dbReference type="ARBA" id="ARBA00022777"/>
    </source>
</evidence>
<dbReference type="PaxDb" id="3847-GLYMA02G28212.1"/>
<dbReference type="GO" id="GO:0004743">
    <property type="term" value="F:pyruvate kinase activity"/>
    <property type="evidence" value="ECO:0007669"/>
    <property type="project" value="UniProtKB-EC"/>
</dbReference>
<feature type="domain" description="Pyruvate kinase barrel" evidence="13">
    <location>
        <begin position="30"/>
        <end position="138"/>
    </location>
</feature>
<dbReference type="InterPro" id="IPR040442">
    <property type="entry name" value="Pyrv_kinase-like_dom_sf"/>
</dbReference>
<accession>A0A0R0L5B0</accession>
<dbReference type="EC" id="2.7.1.40" evidence="4"/>
<dbReference type="OrthoDB" id="108365at2759"/>
<keyword evidence="8" id="KW-0418">Kinase</keyword>
<dbReference type="AlphaFoldDB" id="A0A0R0L5B0"/>
<evidence type="ECO:0000313" key="16">
    <source>
        <dbReference type="Proteomes" id="UP000008827"/>
    </source>
</evidence>
<organism evidence="14">
    <name type="scientific">Glycine max</name>
    <name type="common">Soybean</name>
    <name type="synonym">Glycine hispida</name>
    <dbReference type="NCBI Taxonomy" id="3847"/>
    <lineage>
        <taxon>Eukaryota</taxon>
        <taxon>Viridiplantae</taxon>
        <taxon>Streptophyta</taxon>
        <taxon>Embryophyta</taxon>
        <taxon>Tracheophyta</taxon>
        <taxon>Spermatophyta</taxon>
        <taxon>Magnoliopsida</taxon>
        <taxon>eudicotyledons</taxon>
        <taxon>Gunneridae</taxon>
        <taxon>Pentapetalae</taxon>
        <taxon>rosids</taxon>
        <taxon>fabids</taxon>
        <taxon>Fabales</taxon>
        <taxon>Fabaceae</taxon>
        <taxon>Papilionoideae</taxon>
        <taxon>50 kb inversion clade</taxon>
        <taxon>NPAAA clade</taxon>
        <taxon>indigoferoid/millettioid clade</taxon>
        <taxon>Phaseoleae</taxon>
        <taxon>Glycine</taxon>
        <taxon>Glycine subgen. Soja</taxon>
    </lineage>
</organism>